<keyword evidence="2" id="KW-1185">Reference proteome</keyword>
<dbReference type="AlphaFoldDB" id="A0A2W1C3R3"/>
<proteinExistence type="predicted"/>
<accession>A0A2W1C3R3</accession>
<evidence type="ECO:0000313" key="2">
    <source>
        <dbReference type="Proteomes" id="UP000249218"/>
    </source>
</evidence>
<evidence type="ECO:0000313" key="1">
    <source>
        <dbReference type="EMBL" id="PZC78803.1"/>
    </source>
</evidence>
<organism evidence="1 2">
    <name type="scientific">Helicoverpa armigera</name>
    <name type="common">Cotton bollworm</name>
    <name type="synonym">Heliothis armigera</name>
    <dbReference type="NCBI Taxonomy" id="29058"/>
    <lineage>
        <taxon>Eukaryota</taxon>
        <taxon>Metazoa</taxon>
        <taxon>Ecdysozoa</taxon>
        <taxon>Arthropoda</taxon>
        <taxon>Hexapoda</taxon>
        <taxon>Insecta</taxon>
        <taxon>Pterygota</taxon>
        <taxon>Neoptera</taxon>
        <taxon>Endopterygota</taxon>
        <taxon>Lepidoptera</taxon>
        <taxon>Glossata</taxon>
        <taxon>Ditrysia</taxon>
        <taxon>Noctuoidea</taxon>
        <taxon>Noctuidae</taxon>
        <taxon>Heliothinae</taxon>
        <taxon>Helicoverpa</taxon>
    </lineage>
</organism>
<dbReference type="Proteomes" id="UP000249218">
    <property type="component" value="Unassembled WGS sequence"/>
</dbReference>
<reference evidence="1 2" key="1">
    <citation type="journal article" date="2017" name="BMC Biol.">
        <title>Genomic innovations, transcriptional plasticity and gene loss underlying the evolution and divergence of two highly polyphagous and invasive Helicoverpa pest species.</title>
        <authorList>
            <person name="Pearce S.L."/>
            <person name="Clarke D.F."/>
            <person name="East P.D."/>
            <person name="Elfekih S."/>
            <person name="Gordon K.H."/>
            <person name="Jermiin L.S."/>
            <person name="McGaughran A."/>
            <person name="Oakeshott J.G."/>
            <person name="Papanikolaou A."/>
            <person name="Perera O.P."/>
            <person name="Rane R.V."/>
            <person name="Richards S."/>
            <person name="Tay W.T."/>
            <person name="Walsh T.K."/>
            <person name="Anderson A."/>
            <person name="Anderson C.J."/>
            <person name="Asgari S."/>
            <person name="Board P.G."/>
            <person name="Bretschneider A."/>
            <person name="Campbell P.M."/>
            <person name="Chertemps T."/>
            <person name="Christeller J.T."/>
            <person name="Coppin C.W."/>
            <person name="Downes S.J."/>
            <person name="Duan G."/>
            <person name="Farnsworth C.A."/>
            <person name="Good R.T."/>
            <person name="Han L.B."/>
            <person name="Han Y.C."/>
            <person name="Hatje K."/>
            <person name="Horne I."/>
            <person name="Huang Y.P."/>
            <person name="Hughes D.S."/>
            <person name="Jacquin-Joly E."/>
            <person name="James W."/>
            <person name="Jhangiani S."/>
            <person name="Kollmar M."/>
            <person name="Kuwar S.S."/>
            <person name="Li S."/>
            <person name="Liu N.Y."/>
            <person name="Maibeche M.T."/>
            <person name="Miller J.R."/>
            <person name="Montagne N."/>
            <person name="Perry T."/>
            <person name="Qu J."/>
            <person name="Song S.V."/>
            <person name="Sutton G.G."/>
            <person name="Vogel H."/>
            <person name="Walenz B.P."/>
            <person name="Xu W."/>
            <person name="Zhang H.J."/>
            <person name="Zou Z."/>
            <person name="Batterham P."/>
            <person name="Edwards O.R."/>
            <person name="Feyereisen R."/>
            <person name="Gibbs R.A."/>
            <person name="Heckel D.G."/>
            <person name="McGrath A."/>
            <person name="Robin C."/>
            <person name="Scherer S.E."/>
            <person name="Worley K.C."/>
            <person name="Wu Y.D."/>
        </authorList>
    </citation>
    <scope>NUCLEOTIDE SEQUENCE [LARGE SCALE GENOMIC DNA]</scope>
    <source>
        <strain evidence="1">Harm_GR_Male_#8</strain>
        <tissue evidence="1">Whole organism</tissue>
    </source>
</reference>
<protein>
    <submittedName>
        <fullName evidence="1">Uncharacterized protein</fullName>
    </submittedName>
</protein>
<name>A0A2W1C3R3_HELAM</name>
<dbReference type="EMBL" id="KZ149895">
    <property type="protein sequence ID" value="PZC78803.1"/>
    <property type="molecule type" value="Genomic_DNA"/>
</dbReference>
<sequence>MISVERIIQSCMSLEILVELESWSLLTDNDREYSYYLPKRGLAWLNGKRPVAPRGIEKKAASSGLLLKIERSAKAFCGAKVYP</sequence>
<gene>
    <name evidence="1" type="primary">HaOG217129</name>
    <name evidence="1" type="ORF">B5X24_HaOG217129</name>
</gene>